<dbReference type="AlphaFoldDB" id="F5XQK6"/>
<dbReference type="InterPro" id="IPR041273">
    <property type="entry name" value="NAT_N"/>
</dbReference>
<accession>F5XQK6</accession>
<feature type="domain" description="N-acyltransferase N-terminal" evidence="1">
    <location>
        <begin position="45"/>
        <end position="166"/>
    </location>
</feature>
<dbReference type="EMBL" id="AP012204">
    <property type="protein sequence ID" value="BAK34506.1"/>
    <property type="molecule type" value="Genomic_DNA"/>
</dbReference>
<evidence type="ECO:0000259" key="1">
    <source>
        <dbReference type="Pfam" id="PF18082"/>
    </source>
</evidence>
<dbReference type="KEGG" id="mph:MLP_14920"/>
<keyword evidence="3" id="KW-0012">Acyltransferase</keyword>
<evidence type="ECO:0000313" key="4">
    <source>
        <dbReference type="Proteomes" id="UP000007947"/>
    </source>
</evidence>
<dbReference type="InterPro" id="IPR041644">
    <property type="entry name" value="GNAT_C"/>
</dbReference>
<proteinExistence type="predicted"/>
<dbReference type="Gene3D" id="3.40.630.120">
    <property type="match status" value="1"/>
</dbReference>
<reference evidence="3 4" key="1">
    <citation type="submission" date="2011-05" db="EMBL/GenBank/DDBJ databases">
        <title>Whole genome sequence of Microlunatus phosphovorus NM-1.</title>
        <authorList>
            <person name="Hosoyama A."/>
            <person name="Sasaki K."/>
            <person name="Harada T."/>
            <person name="Igarashi R."/>
            <person name="Kawakoshi A."/>
            <person name="Sasagawa M."/>
            <person name="Fukada J."/>
            <person name="Nakamura S."/>
            <person name="Katano Y."/>
            <person name="Hanada S."/>
            <person name="Kamagata Y."/>
            <person name="Nakamura N."/>
            <person name="Yamazaki S."/>
            <person name="Fujita N."/>
        </authorList>
    </citation>
    <scope>NUCLEOTIDE SEQUENCE [LARGE SCALE GENOMIC DNA]</scope>
    <source>
        <strain evidence="4">ATCC 700054 / DSM 10555 / JCM 9379 / NBRC 101784 / NCIMB 13414 / VKM Ac-1990 / NM-1</strain>
    </source>
</reference>
<dbReference type="Pfam" id="PF18082">
    <property type="entry name" value="NAT_N"/>
    <property type="match status" value="1"/>
</dbReference>
<dbReference type="STRING" id="1032480.MLP_14920"/>
<dbReference type="eggNOG" id="ENOG5030QZQ">
    <property type="taxonomic scope" value="Bacteria"/>
</dbReference>
<dbReference type="Proteomes" id="UP000007947">
    <property type="component" value="Chromosome"/>
</dbReference>
<dbReference type="Pfam" id="PF18164">
    <property type="entry name" value="GNAT_C"/>
    <property type="match status" value="1"/>
</dbReference>
<keyword evidence="3" id="KW-0808">Transferase</keyword>
<protein>
    <submittedName>
        <fullName evidence="3">Putative acyltransferase</fullName>
    </submittedName>
</protein>
<name>F5XQK6_MICPN</name>
<organism evidence="3 4">
    <name type="scientific">Microlunatus phosphovorus (strain ATCC 700054 / DSM 10555 / JCM 9379 / NBRC 101784 / NCIMB 13414 / VKM Ac-1990 / NM-1)</name>
    <dbReference type="NCBI Taxonomy" id="1032480"/>
    <lineage>
        <taxon>Bacteria</taxon>
        <taxon>Bacillati</taxon>
        <taxon>Actinomycetota</taxon>
        <taxon>Actinomycetes</taxon>
        <taxon>Propionibacteriales</taxon>
        <taxon>Propionibacteriaceae</taxon>
        <taxon>Microlunatus</taxon>
    </lineage>
</organism>
<feature type="domain" description="GNAT-like C-terminal" evidence="2">
    <location>
        <begin position="203"/>
        <end position="338"/>
    </location>
</feature>
<evidence type="ECO:0000259" key="2">
    <source>
        <dbReference type="Pfam" id="PF18164"/>
    </source>
</evidence>
<keyword evidence="4" id="KW-1185">Reference proteome</keyword>
<dbReference type="GO" id="GO:0016746">
    <property type="term" value="F:acyltransferase activity"/>
    <property type="evidence" value="ECO:0007669"/>
    <property type="project" value="UniProtKB-KW"/>
</dbReference>
<sequence>MSTEPNVPALPADLGLRLGMDALANQRLQQLPSPIDPRLVDDFAARDLMEFCSIAPEDQVAMLEARPDPDRDPDWWSLLSGCVAELRARMDKPLPSGGYVAWPLIPGQAGPVGMFVYVWALLAVVPNLLDVHQRRGIPEAVTRDTVAALGLVMTAHAESCGIRGVGLFPLWGPPQRMCGVDLTIGRHDFTRAEIGFGDGVAGYALQVHIPPSGRLDEAESITSISQVLEFFAKHYPDHPVSALVCKSWILDPQLGGYLSPESNLLRFQRRFRLLPHVPLDDVSEGDREMMRLGLQLQVPADGPLTEDDLRRVPADTTLHRAFVSHLRSGGHWHKRTGIVWLDR</sequence>
<gene>
    <name evidence="3" type="ordered locus">MLP_14920</name>
</gene>
<evidence type="ECO:0000313" key="3">
    <source>
        <dbReference type="EMBL" id="BAK34506.1"/>
    </source>
</evidence>
<dbReference type="HOGENOM" id="CLU_076574_0_0_11"/>